<dbReference type="PROSITE" id="PS50178">
    <property type="entry name" value="ZF_FYVE"/>
    <property type="match status" value="1"/>
</dbReference>
<keyword evidence="4" id="KW-0862">Zinc</keyword>
<feature type="compositionally biased region" description="Polar residues" evidence="8">
    <location>
        <begin position="374"/>
        <end position="385"/>
    </location>
</feature>
<feature type="compositionally biased region" description="Basic and acidic residues" evidence="8">
    <location>
        <begin position="289"/>
        <end position="306"/>
    </location>
</feature>
<evidence type="ECO:0000256" key="6">
    <source>
        <dbReference type="ARBA" id="ARBA00034103"/>
    </source>
</evidence>
<feature type="compositionally biased region" description="Basic residues" evidence="8">
    <location>
        <begin position="1174"/>
        <end position="1186"/>
    </location>
</feature>
<dbReference type="FunFam" id="2.60.40.150:FF:000003">
    <property type="entry name" value="Regulating synaptic membrane exocytosis protein 2"/>
    <property type="match status" value="1"/>
</dbReference>
<protein>
    <submittedName>
        <fullName evidence="12">Regulating synaptic membrane exocytosis protein like</fullName>
    </submittedName>
</protein>
<feature type="compositionally biased region" description="Basic and acidic residues" evidence="8">
    <location>
        <begin position="848"/>
        <end position="863"/>
    </location>
</feature>
<dbReference type="SMART" id="SM00239">
    <property type="entry name" value="C2"/>
    <property type="match status" value="2"/>
</dbReference>
<dbReference type="CDD" id="cd06714">
    <property type="entry name" value="PDZ_RIM-like"/>
    <property type="match status" value="1"/>
</dbReference>
<feature type="compositionally biased region" description="Polar residues" evidence="8">
    <location>
        <begin position="1162"/>
        <end position="1171"/>
    </location>
</feature>
<feature type="compositionally biased region" description="Basic and acidic residues" evidence="8">
    <location>
        <begin position="215"/>
        <end position="265"/>
    </location>
</feature>
<feature type="region of interest" description="Disordered" evidence="8">
    <location>
        <begin position="84"/>
        <end position="436"/>
    </location>
</feature>
<feature type="domain" description="C2" evidence="9">
    <location>
        <begin position="1261"/>
        <end position="1378"/>
    </location>
</feature>
<evidence type="ECO:0000256" key="5">
    <source>
        <dbReference type="ARBA" id="ARBA00023018"/>
    </source>
</evidence>
<feature type="domain" description="FYVE-type" evidence="11">
    <location>
        <begin position="17"/>
        <end position="67"/>
    </location>
</feature>
<dbReference type="GO" id="GO:0042391">
    <property type="term" value="P:regulation of membrane potential"/>
    <property type="evidence" value="ECO:0007669"/>
    <property type="project" value="TreeGrafter"/>
</dbReference>
<keyword evidence="1" id="KW-0479">Metal-binding</keyword>
<dbReference type="PROSITE" id="PS50004">
    <property type="entry name" value="C2"/>
    <property type="match status" value="2"/>
</dbReference>
<dbReference type="InterPro" id="IPR000008">
    <property type="entry name" value="C2_dom"/>
</dbReference>
<comment type="caution">
    <text evidence="12">The sequence shown here is derived from an EMBL/GenBank/DDBJ whole genome shotgun (WGS) entry which is preliminary data.</text>
</comment>
<evidence type="ECO:0000256" key="8">
    <source>
        <dbReference type="SAM" id="MobiDB-lite"/>
    </source>
</evidence>
<feature type="compositionally biased region" description="Acidic residues" evidence="8">
    <location>
        <begin position="422"/>
        <end position="433"/>
    </location>
</feature>
<dbReference type="GO" id="GO:0050806">
    <property type="term" value="P:positive regulation of synaptic transmission"/>
    <property type="evidence" value="ECO:0007669"/>
    <property type="project" value="TreeGrafter"/>
</dbReference>
<reference evidence="12" key="2">
    <citation type="submission" date="2020-06" db="EMBL/GenBank/DDBJ databases">
        <authorList>
            <person name="Sheffer M."/>
        </authorList>
    </citation>
    <scope>NUCLEOTIDE SEQUENCE</scope>
</reference>
<dbReference type="Pfam" id="PF00595">
    <property type="entry name" value="PDZ"/>
    <property type="match status" value="1"/>
</dbReference>
<dbReference type="InterPro" id="IPR017455">
    <property type="entry name" value="Znf_FYVE-rel"/>
</dbReference>
<feature type="compositionally biased region" description="Polar residues" evidence="8">
    <location>
        <begin position="405"/>
        <end position="420"/>
    </location>
</feature>
<dbReference type="GO" id="GO:0042734">
    <property type="term" value="C:presynaptic membrane"/>
    <property type="evidence" value="ECO:0007669"/>
    <property type="project" value="TreeGrafter"/>
</dbReference>
<dbReference type="PANTHER" id="PTHR12157">
    <property type="entry name" value="REGULATING SYNAPTIC MEMBRANE EXOCYTOSIS PROTEIN"/>
    <property type="match status" value="1"/>
</dbReference>
<keyword evidence="13" id="KW-1185">Reference proteome</keyword>
<evidence type="ECO:0000256" key="2">
    <source>
        <dbReference type="ARBA" id="ARBA00022737"/>
    </source>
</evidence>
<feature type="compositionally biased region" description="Polar residues" evidence="8">
    <location>
        <begin position="1106"/>
        <end position="1134"/>
    </location>
</feature>
<dbReference type="InterPro" id="IPR001478">
    <property type="entry name" value="PDZ"/>
</dbReference>
<dbReference type="Gene3D" id="2.60.40.150">
    <property type="entry name" value="C2 domain"/>
    <property type="match status" value="2"/>
</dbReference>
<dbReference type="EMBL" id="JABXBU010000011">
    <property type="protein sequence ID" value="KAF8790749.1"/>
    <property type="molecule type" value="Genomic_DNA"/>
</dbReference>
<accession>A0A8T0FMF6</accession>
<sequence>MRNEEQRRKGIELDATCQICLKTKFADGIGHVCNYCNVRCCARCGGKVSLRSNKVIWVCIVCRKKQELLIKTGQWVHSGMAAKHREMERGDILSPKTEKKPKLERAHSEGKENVESHFSLGISRRGSLQQIHRTNSQRELRRQFSQERDSTKQDHHADNSRYSDRSRPLNERSPPGEMKRARPADVTSRDNFSRLHGNSSLESRGGRYEGSSDPSYDRRKDRYPSSETMDHRRQAKDYLSDKEAPWKDSQKSRDVFHGADRRTSGKDQQWISQEDDRKVRSDSSIVRRTSQESLRDSSDRPHRDSRMPYFGGDEWRDSPRKRDYDVQSSGDDPRLRIHSVRSGDERRNHLEPGYVSESRGRGHNNRKKMESVVRNDSLSSDQSESVRPPPPKPHKNKRGKKLRQRSVSSSEEDVQTTPECTSCDEEVDAESESISEKGECEVVGAQWKKEDILDAKIKKFLAQPTHWRPSKDNYRMIGHMMLNKPYKDTVETSSGAAMLGLRITGGRILETGQRGAVVEKVVRGSIADTIGQVRPGDEVMEWNGRNLQNKSYEEVYKIVSESWQEPQIHLTIGRSMRDVLRGDRDQPIRRHTHIGAPATMANREWLASRKQMSLQEDRRPSVMVTSPTSPDRHPSIRGRIQVRLWYDIRSLQLVVTIVKASINPPKSGRMINPYLKMFLLPDRSEKSKRRTKTIANTYEPKWNQTFVYSPLRRSDLQTRTLEITCWDYDRYESNNFVGEVLIDLSTARLNNENEWYRMSSREESLADQLRRSNLFLEAELSGSATSVDRLSPPSSVSVSRLSDSDISELDYDETIPITRRGFPHGDAGSLSSVGSSPTLVGDDSMSAGERRSRRDLWPDDRRRSSTVNPRDMYSYERIERREPISGLDYPPRISNRVRSRSVVPDDVSLTRSRSPTRRVIEASVHRSGSPPEPSGMAIRHPSGTPSPKKRQLPQIPPRRAPRDQMTLNLEERARQMKLRTQRKPDGVSSAIVSDSEVSPRHSLDRQFNIHPHPPPRSSRMPTHHQGGAPNTRGLRGPSTGAVEGVEKDGNVPPALESDESETSSVSKYSVTSAFSSQSEHPRGSRTLQEFTSPTPAYGPVHPTRPTRGSLNRSSSDGAANEKTNNGSLSDTALTGSAEKVSRPGQQGTTGGKITQFGGLSAKRSNSASQLSVAGHKKRMGFRRKKSSTINVHRSEEVAPLECRHLVKQTSSVSSDGEGSLSGDSSVWLPSIRLVPEGEFSNFIEGLGSGQLVGRQVLASPSLGDIQLSLADRKGNLEVEVIRARGLQPKPGRVVPAPYVKVYLVKGRKCIAKRKTATARKTLDPLYQQQLVFNEDYRNCILQVTVWGDYGRMEKKVFMGVAQIMLDELDLSNFVISWYKLFHHSSLVNLPASVPQNSMMSVDSFG</sequence>
<dbReference type="Gene3D" id="2.30.42.10">
    <property type="match status" value="1"/>
</dbReference>
<dbReference type="InterPro" id="IPR039032">
    <property type="entry name" value="Rim-like"/>
</dbReference>
<dbReference type="Proteomes" id="UP000807504">
    <property type="component" value="Unassembled WGS sequence"/>
</dbReference>
<dbReference type="InterPro" id="IPR036034">
    <property type="entry name" value="PDZ_sf"/>
</dbReference>
<dbReference type="GO" id="GO:0048167">
    <property type="term" value="P:regulation of synaptic plasticity"/>
    <property type="evidence" value="ECO:0007669"/>
    <property type="project" value="TreeGrafter"/>
</dbReference>
<feature type="domain" description="PDZ" evidence="10">
    <location>
        <begin position="487"/>
        <end position="574"/>
    </location>
</feature>
<name>A0A8T0FMF6_ARGBR</name>
<evidence type="ECO:0000256" key="3">
    <source>
        <dbReference type="ARBA" id="ARBA00022771"/>
    </source>
</evidence>
<dbReference type="FunFam" id="2.60.40.150:FF:000001">
    <property type="entry name" value="Regulating synaptic membrane exocytosis 3, isoform CRA_a"/>
    <property type="match status" value="1"/>
</dbReference>
<proteinExistence type="predicted"/>
<dbReference type="SMART" id="SM00228">
    <property type="entry name" value="PDZ"/>
    <property type="match status" value="1"/>
</dbReference>
<dbReference type="PANTHER" id="PTHR12157:SF21">
    <property type="entry name" value="RAB3 INTERACTING MOLECULE, ISOFORM F"/>
    <property type="match status" value="1"/>
</dbReference>
<dbReference type="InterPro" id="IPR054386">
    <property type="entry name" value="RIM_Znf"/>
</dbReference>
<feature type="region of interest" description="Disordered" evidence="8">
    <location>
        <begin position="820"/>
        <end position="869"/>
    </location>
</feature>
<dbReference type="Pfam" id="PF22601">
    <property type="entry name" value="RIM2a_ZnF"/>
    <property type="match status" value="1"/>
</dbReference>
<feature type="domain" description="C2" evidence="9">
    <location>
        <begin position="636"/>
        <end position="756"/>
    </location>
</feature>
<organism evidence="12 13">
    <name type="scientific">Argiope bruennichi</name>
    <name type="common">Wasp spider</name>
    <name type="synonym">Aranea bruennichi</name>
    <dbReference type="NCBI Taxonomy" id="94029"/>
    <lineage>
        <taxon>Eukaryota</taxon>
        <taxon>Metazoa</taxon>
        <taxon>Ecdysozoa</taxon>
        <taxon>Arthropoda</taxon>
        <taxon>Chelicerata</taxon>
        <taxon>Arachnida</taxon>
        <taxon>Araneae</taxon>
        <taxon>Araneomorphae</taxon>
        <taxon>Entelegynae</taxon>
        <taxon>Araneoidea</taxon>
        <taxon>Araneidae</taxon>
        <taxon>Argiope</taxon>
    </lineage>
</organism>
<evidence type="ECO:0000313" key="13">
    <source>
        <dbReference type="Proteomes" id="UP000807504"/>
    </source>
</evidence>
<dbReference type="PROSITE" id="PS50106">
    <property type="entry name" value="PDZ"/>
    <property type="match status" value="1"/>
</dbReference>
<dbReference type="GO" id="GO:0044325">
    <property type="term" value="F:transmembrane transporter binding"/>
    <property type="evidence" value="ECO:0007669"/>
    <property type="project" value="TreeGrafter"/>
</dbReference>
<evidence type="ECO:0000256" key="7">
    <source>
        <dbReference type="PROSITE-ProRule" id="PRU00091"/>
    </source>
</evidence>
<dbReference type="GO" id="GO:0031267">
    <property type="term" value="F:small GTPase binding"/>
    <property type="evidence" value="ECO:0007669"/>
    <property type="project" value="InterPro"/>
</dbReference>
<feature type="compositionally biased region" description="Polar residues" evidence="8">
    <location>
        <begin position="829"/>
        <end position="838"/>
    </location>
</feature>
<evidence type="ECO:0000256" key="4">
    <source>
        <dbReference type="ARBA" id="ARBA00022833"/>
    </source>
</evidence>
<dbReference type="SUPFAM" id="SSF49562">
    <property type="entry name" value="C2 domain (Calcium/lipid-binding domain, CaLB)"/>
    <property type="match status" value="2"/>
</dbReference>
<dbReference type="SUPFAM" id="SSF50156">
    <property type="entry name" value="PDZ domain-like"/>
    <property type="match status" value="1"/>
</dbReference>
<keyword evidence="5" id="KW-0770">Synapse</keyword>
<reference evidence="12" key="1">
    <citation type="journal article" date="2020" name="bioRxiv">
        <title>Chromosome-level reference genome of the European wasp spider Argiope bruennichi: a resource for studies on range expansion and evolutionary adaptation.</title>
        <authorList>
            <person name="Sheffer M.M."/>
            <person name="Hoppe A."/>
            <person name="Krehenwinkel H."/>
            <person name="Uhl G."/>
            <person name="Kuss A.W."/>
            <person name="Jensen L."/>
            <person name="Jensen C."/>
            <person name="Gillespie R.G."/>
            <person name="Hoff K.J."/>
            <person name="Prost S."/>
        </authorList>
    </citation>
    <scope>NUCLEOTIDE SEQUENCE</scope>
</reference>
<gene>
    <name evidence="12" type="ORF">HNY73_005722</name>
</gene>
<dbReference type="InterPro" id="IPR013083">
    <property type="entry name" value="Znf_RING/FYVE/PHD"/>
</dbReference>
<dbReference type="CDD" id="cd04031">
    <property type="entry name" value="C2A_RIM1alpha"/>
    <property type="match status" value="1"/>
</dbReference>
<keyword evidence="3 7" id="KW-0863">Zinc-finger</keyword>
<evidence type="ECO:0000313" key="12">
    <source>
        <dbReference type="EMBL" id="KAF8790749.1"/>
    </source>
</evidence>
<dbReference type="InterPro" id="IPR011011">
    <property type="entry name" value="Znf_FYVE_PHD"/>
</dbReference>
<feature type="region of interest" description="Disordered" evidence="8">
    <location>
        <begin position="899"/>
        <end position="1187"/>
    </location>
</feature>
<feature type="compositionally biased region" description="Basic and acidic residues" evidence="8">
    <location>
        <begin position="84"/>
        <end position="115"/>
    </location>
</feature>
<feature type="compositionally biased region" description="Polar residues" evidence="8">
    <location>
        <begin position="1062"/>
        <end position="1078"/>
    </location>
</feature>
<dbReference type="SUPFAM" id="SSF57903">
    <property type="entry name" value="FYVE/PHD zinc finger"/>
    <property type="match status" value="1"/>
</dbReference>
<dbReference type="CDD" id="cd04028">
    <property type="entry name" value="C2B_RIM1alpha"/>
    <property type="match status" value="1"/>
</dbReference>
<comment type="subcellular location">
    <subcellularLocation>
        <location evidence="6">Synapse</location>
    </subcellularLocation>
</comment>
<evidence type="ECO:0000259" key="10">
    <source>
        <dbReference type="PROSITE" id="PS50106"/>
    </source>
</evidence>
<evidence type="ECO:0000256" key="1">
    <source>
        <dbReference type="ARBA" id="ARBA00022723"/>
    </source>
</evidence>
<feature type="compositionally biased region" description="Basic residues" evidence="8">
    <location>
        <begin position="392"/>
        <end position="404"/>
    </location>
</feature>
<dbReference type="GO" id="GO:0048788">
    <property type="term" value="C:cytoskeleton of presynaptic active zone"/>
    <property type="evidence" value="ECO:0007669"/>
    <property type="project" value="TreeGrafter"/>
</dbReference>
<dbReference type="GO" id="GO:0048791">
    <property type="term" value="P:calcium ion-regulated exocytosis of neurotransmitter"/>
    <property type="evidence" value="ECO:0007669"/>
    <property type="project" value="TreeGrafter"/>
</dbReference>
<feature type="compositionally biased region" description="Basic and acidic residues" evidence="8">
    <location>
        <begin position="136"/>
        <end position="170"/>
    </location>
</feature>
<feature type="compositionally biased region" description="Basic and acidic residues" evidence="8">
    <location>
        <begin position="313"/>
        <end position="350"/>
    </location>
</feature>
<dbReference type="GO" id="GO:0008270">
    <property type="term" value="F:zinc ion binding"/>
    <property type="evidence" value="ECO:0007669"/>
    <property type="project" value="UniProtKB-KW"/>
</dbReference>
<evidence type="ECO:0000259" key="11">
    <source>
        <dbReference type="PROSITE" id="PS50178"/>
    </source>
</evidence>
<dbReference type="Pfam" id="PF00168">
    <property type="entry name" value="C2"/>
    <property type="match status" value="2"/>
</dbReference>
<keyword evidence="2" id="KW-0677">Repeat</keyword>
<dbReference type="Gene3D" id="3.30.40.10">
    <property type="entry name" value="Zinc/RING finger domain, C3HC4 (zinc finger)"/>
    <property type="match status" value="1"/>
</dbReference>
<evidence type="ECO:0000259" key="9">
    <source>
        <dbReference type="PROSITE" id="PS50004"/>
    </source>
</evidence>
<dbReference type="InterPro" id="IPR035892">
    <property type="entry name" value="C2_domain_sf"/>
</dbReference>
<feature type="compositionally biased region" description="Polar residues" evidence="8">
    <location>
        <begin position="1085"/>
        <end position="1094"/>
    </location>
</feature>
<feature type="compositionally biased region" description="Basic and acidic residues" evidence="8">
    <location>
        <begin position="177"/>
        <end position="193"/>
    </location>
</feature>